<keyword evidence="1" id="KW-1133">Transmembrane helix</keyword>
<feature type="transmembrane region" description="Helical" evidence="1">
    <location>
        <begin position="251"/>
        <end position="270"/>
    </location>
</feature>
<dbReference type="AlphaFoldDB" id="A0A0M6WAJ3"/>
<dbReference type="STRING" id="360807.ERS852392_02650"/>
<feature type="transmembrane region" description="Helical" evidence="1">
    <location>
        <begin position="223"/>
        <end position="239"/>
    </location>
</feature>
<organism evidence="2 3">
    <name type="scientific">Roseburia inulinivorans</name>
    <dbReference type="NCBI Taxonomy" id="360807"/>
    <lineage>
        <taxon>Bacteria</taxon>
        <taxon>Bacillati</taxon>
        <taxon>Bacillota</taxon>
        <taxon>Clostridia</taxon>
        <taxon>Lachnospirales</taxon>
        <taxon>Lachnospiraceae</taxon>
        <taxon>Roseburia</taxon>
    </lineage>
</organism>
<dbReference type="RefSeq" id="WP_055039006.1">
    <property type="nucleotide sequence ID" value="NZ_CATWND010000052.1"/>
</dbReference>
<dbReference type="Proteomes" id="UP000049828">
    <property type="component" value="Unassembled WGS sequence"/>
</dbReference>
<dbReference type="OrthoDB" id="116789at2"/>
<keyword evidence="3" id="KW-1185">Reference proteome</keyword>
<feature type="transmembrane region" description="Helical" evidence="1">
    <location>
        <begin position="177"/>
        <end position="203"/>
    </location>
</feature>
<evidence type="ECO:0000313" key="2">
    <source>
        <dbReference type="EMBL" id="CRL32024.1"/>
    </source>
</evidence>
<evidence type="ECO:0000313" key="3">
    <source>
        <dbReference type="Proteomes" id="UP000049828"/>
    </source>
</evidence>
<keyword evidence="1" id="KW-0472">Membrane</keyword>
<sequence length="330" mass="37105">MVKNDLIDRYIYAVTKHMKSAMKKDVAAELETIIQDMLEERCEDVTPTERDIKVVLTELGTPDELASKYNGETQDCLIGQPYYSLYVYVLKIVTACISGGMLLAQIMAALTSHTIWYIAIYRTIGGIFGGILTGFAFVTLLFAFFYKKRIKVDGLNDGIDNLPPVPQKSNRISKADAIVGIVFSVIFTLVFLVCPQILCIAFVKNGVGVYEPLFNLEYIRQTWYFILAFGILGVTRDSVRFIDGSYTKRVLIVTVITNIIDGALTSIWLLNDRIMNSGFFDGIEQLFGTDAEVIPQVFIHFNKVFLSIIIFALTINCIETIVKAVKYSRQ</sequence>
<feature type="transmembrane region" description="Helical" evidence="1">
    <location>
        <begin position="120"/>
        <end position="146"/>
    </location>
</feature>
<dbReference type="EMBL" id="CVRS01000002">
    <property type="protein sequence ID" value="CRL32024.1"/>
    <property type="molecule type" value="Genomic_DNA"/>
</dbReference>
<name>A0A0M6WAJ3_9FIRM</name>
<proteinExistence type="predicted"/>
<reference evidence="3" key="1">
    <citation type="submission" date="2015-05" db="EMBL/GenBank/DDBJ databases">
        <authorList>
            <consortium name="Pathogen Informatics"/>
        </authorList>
    </citation>
    <scope>NUCLEOTIDE SEQUENCE [LARGE SCALE GENOMIC DNA]</scope>
    <source>
        <strain evidence="3">L1-83</strain>
    </source>
</reference>
<evidence type="ECO:0000256" key="1">
    <source>
        <dbReference type="SAM" id="Phobius"/>
    </source>
</evidence>
<protein>
    <submittedName>
        <fullName evidence="2">Uncharacterized protein</fullName>
    </submittedName>
</protein>
<feature type="transmembrane region" description="Helical" evidence="1">
    <location>
        <begin position="85"/>
        <end position="108"/>
    </location>
</feature>
<feature type="transmembrane region" description="Helical" evidence="1">
    <location>
        <begin position="304"/>
        <end position="322"/>
    </location>
</feature>
<keyword evidence="1" id="KW-0812">Transmembrane</keyword>
<accession>A0A0M6WAJ3</accession>
<gene>
    <name evidence="2" type="ORF">RIL183_12251</name>
</gene>